<dbReference type="PANTHER" id="PTHR43110">
    <property type="entry name" value="THIOL PEROXIDASE"/>
    <property type="match status" value="1"/>
</dbReference>
<dbReference type="EMBL" id="AFWI01000112">
    <property type="protein sequence ID" value="EGU56501.1"/>
    <property type="molecule type" value="Genomic_DNA"/>
</dbReference>
<dbReference type="InterPro" id="IPR013740">
    <property type="entry name" value="Redoxin"/>
</dbReference>
<evidence type="ECO:0000313" key="5">
    <source>
        <dbReference type="EMBL" id="EGU56501.1"/>
    </source>
</evidence>
<feature type="domain" description="Thioredoxin" evidence="4">
    <location>
        <begin position="52"/>
        <end position="202"/>
    </location>
</feature>
<dbReference type="Gene3D" id="3.40.30.10">
    <property type="entry name" value="Glutaredoxin"/>
    <property type="match status" value="1"/>
</dbReference>
<dbReference type="InterPro" id="IPR036249">
    <property type="entry name" value="Thioredoxin-like_sf"/>
</dbReference>
<feature type="signal peptide" evidence="3">
    <location>
        <begin position="1"/>
        <end position="20"/>
    </location>
</feature>
<dbReference type="InterPro" id="IPR050455">
    <property type="entry name" value="Tpx_Peroxidase_subfamily"/>
</dbReference>
<dbReference type="PANTHER" id="PTHR43110:SF1">
    <property type="entry name" value="THIOL PEROXIDASE"/>
    <property type="match status" value="1"/>
</dbReference>
<keyword evidence="1" id="KW-1015">Disulfide bond</keyword>
<keyword evidence="5" id="KW-0575">Peroxidase</keyword>
<accession>A0ABP2LMN5</accession>
<gene>
    <name evidence="5" type="ORF">VITU9109_17443</name>
</gene>
<feature type="chain" id="PRO_5046766770" evidence="3">
    <location>
        <begin position="21"/>
        <end position="204"/>
    </location>
</feature>
<evidence type="ECO:0000259" key="4">
    <source>
        <dbReference type="PROSITE" id="PS51352"/>
    </source>
</evidence>
<dbReference type="GO" id="GO:0004601">
    <property type="term" value="F:peroxidase activity"/>
    <property type="evidence" value="ECO:0007669"/>
    <property type="project" value="UniProtKB-KW"/>
</dbReference>
<keyword evidence="3" id="KW-0732">Signal</keyword>
<evidence type="ECO:0000256" key="2">
    <source>
        <dbReference type="ARBA" id="ARBA00023284"/>
    </source>
</evidence>
<dbReference type="InterPro" id="IPR013766">
    <property type="entry name" value="Thioredoxin_domain"/>
</dbReference>
<dbReference type="PROSITE" id="PS51352">
    <property type="entry name" value="THIOREDOXIN_2"/>
    <property type="match status" value="1"/>
</dbReference>
<sequence>MIMKRALVLLAMIMSGAAYAGYDVTQQTAELGEDQNVTLEHSTTFTLGGHAVKVGDLIPAMTLANSALKPVETQGSGKVRIYNLLVSVDTPVCVEQAVVFNTLAEKHAEYADQLEFINVSADTPFAQARFISEQKLSQKVAFLSDSYKHEFGQQTGAHIEELGLLSRAIIVVGKDDRILHIQRVPELTQLPDLNTAVAIAKRHI</sequence>
<dbReference type="SUPFAM" id="SSF52833">
    <property type="entry name" value="Thioredoxin-like"/>
    <property type="match status" value="1"/>
</dbReference>
<name>A0ABP2LMN5_9VIBR</name>
<evidence type="ECO:0000256" key="1">
    <source>
        <dbReference type="ARBA" id="ARBA00023157"/>
    </source>
</evidence>
<dbReference type="Pfam" id="PF08534">
    <property type="entry name" value="Redoxin"/>
    <property type="match status" value="1"/>
</dbReference>
<evidence type="ECO:0000256" key="3">
    <source>
        <dbReference type="SAM" id="SignalP"/>
    </source>
</evidence>
<protein>
    <submittedName>
        <fullName evidence="5">Thioredoxin peroxidase</fullName>
    </submittedName>
</protein>
<dbReference type="Proteomes" id="UP000003836">
    <property type="component" value="Unassembled WGS sequence"/>
</dbReference>
<proteinExistence type="predicted"/>
<keyword evidence="2" id="KW-0676">Redox-active center</keyword>
<keyword evidence="5" id="KW-0560">Oxidoreductase</keyword>
<keyword evidence="6" id="KW-1185">Reference proteome</keyword>
<evidence type="ECO:0000313" key="6">
    <source>
        <dbReference type="Proteomes" id="UP000003836"/>
    </source>
</evidence>
<organism evidence="5 6">
    <name type="scientific">Vibrio tubiashii ATCC 19109</name>
    <dbReference type="NCBI Taxonomy" id="1051646"/>
    <lineage>
        <taxon>Bacteria</taxon>
        <taxon>Pseudomonadati</taxon>
        <taxon>Pseudomonadota</taxon>
        <taxon>Gammaproteobacteria</taxon>
        <taxon>Vibrionales</taxon>
        <taxon>Vibrionaceae</taxon>
        <taxon>Vibrio</taxon>
        <taxon>Vibrio oreintalis group</taxon>
    </lineage>
</organism>
<comment type="caution">
    <text evidence="5">The sequence shown here is derived from an EMBL/GenBank/DDBJ whole genome shotgun (WGS) entry which is preliminary data.</text>
</comment>
<reference evidence="5 6" key="1">
    <citation type="journal article" date="2012" name="Int. J. Syst. Evol. Microbiol.">
        <title>Vibrio caribbeanicus sp. nov., isolated from the marine sponge Scleritoderma cyanea.</title>
        <authorList>
            <person name="Hoffmann M."/>
            <person name="Monday S.R."/>
            <person name="Allard M.W."/>
            <person name="Strain E.A."/>
            <person name="Whittaker P."/>
            <person name="Naum M."/>
            <person name="McCarthy P.J."/>
            <person name="Lopez J.V."/>
            <person name="Fischer M."/>
            <person name="Brown E.W."/>
        </authorList>
    </citation>
    <scope>NUCLEOTIDE SEQUENCE [LARGE SCALE GENOMIC DNA]</scope>
    <source>
        <strain evidence="5 6">ATCC 19109</strain>
    </source>
</reference>